<sequence>SPLTALTSTKTAFRWSNAADVAFTKLKDCFVSAPILIAPDLSRQFMVEVDASEEGVGVVLSQHSSSDDRVHPCTFFFHRLSPTERNYDISNRELSAIKLALEEWRIWLEGSGVPFIVWTDYKNLEYIKSAKRLNSRQARWALFFDHFDFSIIYRPDALSRMFDHSERLSSPEPILPQKVVISVLAWEIESKVRTASEGVKPPPGCPPGHLFVPESLR</sequence>
<name>A0ABD0RNP4_CIRMR</name>
<comment type="caution">
    <text evidence="8">The sequence shown here is derived from an EMBL/GenBank/DDBJ whole genome shotgun (WGS) entry which is preliminary data.</text>
</comment>
<evidence type="ECO:0000259" key="7">
    <source>
        <dbReference type="Pfam" id="PF17917"/>
    </source>
</evidence>
<accession>A0ABD0RNP4</accession>
<evidence type="ECO:0000313" key="9">
    <source>
        <dbReference type="Proteomes" id="UP001529510"/>
    </source>
</evidence>
<keyword evidence="4" id="KW-0255">Endonuclease</keyword>
<dbReference type="PANTHER" id="PTHR34072">
    <property type="entry name" value="ENZYMATIC POLYPROTEIN-RELATED"/>
    <property type="match status" value="1"/>
</dbReference>
<evidence type="ECO:0000256" key="6">
    <source>
        <dbReference type="ARBA" id="ARBA00022918"/>
    </source>
</evidence>
<organism evidence="8 9">
    <name type="scientific">Cirrhinus mrigala</name>
    <name type="common">Mrigala</name>
    <dbReference type="NCBI Taxonomy" id="683832"/>
    <lineage>
        <taxon>Eukaryota</taxon>
        <taxon>Metazoa</taxon>
        <taxon>Chordata</taxon>
        <taxon>Craniata</taxon>
        <taxon>Vertebrata</taxon>
        <taxon>Euteleostomi</taxon>
        <taxon>Actinopterygii</taxon>
        <taxon>Neopterygii</taxon>
        <taxon>Teleostei</taxon>
        <taxon>Ostariophysi</taxon>
        <taxon>Cypriniformes</taxon>
        <taxon>Cyprinidae</taxon>
        <taxon>Labeoninae</taxon>
        <taxon>Labeonini</taxon>
        <taxon>Cirrhinus</taxon>
    </lineage>
</organism>
<keyword evidence="9" id="KW-1185">Reference proteome</keyword>
<feature type="domain" description="Reverse transcriptase RNase H-like" evidence="7">
    <location>
        <begin position="40"/>
        <end position="147"/>
    </location>
</feature>
<evidence type="ECO:0000313" key="8">
    <source>
        <dbReference type="EMBL" id="KAL0200145.1"/>
    </source>
</evidence>
<dbReference type="AlphaFoldDB" id="A0ABD0RNP4"/>
<dbReference type="InterPro" id="IPR043502">
    <property type="entry name" value="DNA/RNA_pol_sf"/>
</dbReference>
<keyword evidence="6" id="KW-0695">RNA-directed DNA polymerase</keyword>
<keyword evidence="5" id="KW-0378">Hydrolase</keyword>
<dbReference type="CDD" id="cd09274">
    <property type="entry name" value="RNase_HI_RT_Ty3"/>
    <property type="match status" value="1"/>
</dbReference>
<feature type="non-terminal residue" evidence="8">
    <location>
        <position position="1"/>
    </location>
</feature>
<reference evidence="8 9" key="1">
    <citation type="submission" date="2024-05" db="EMBL/GenBank/DDBJ databases">
        <title>Genome sequencing and assembly of Indian major carp, Cirrhinus mrigala (Hamilton, 1822).</title>
        <authorList>
            <person name="Mohindra V."/>
            <person name="Chowdhury L.M."/>
            <person name="Lal K."/>
            <person name="Jena J.K."/>
        </authorList>
    </citation>
    <scope>NUCLEOTIDE SEQUENCE [LARGE SCALE GENOMIC DNA]</scope>
    <source>
        <strain evidence="8">CM1030</strain>
        <tissue evidence="8">Blood</tissue>
    </source>
</reference>
<dbReference type="GO" id="GO:0003964">
    <property type="term" value="F:RNA-directed DNA polymerase activity"/>
    <property type="evidence" value="ECO:0007669"/>
    <property type="project" value="UniProtKB-KW"/>
</dbReference>
<evidence type="ECO:0000256" key="3">
    <source>
        <dbReference type="ARBA" id="ARBA00022722"/>
    </source>
</evidence>
<dbReference type="Gene3D" id="3.30.70.270">
    <property type="match status" value="1"/>
</dbReference>
<dbReference type="EMBL" id="JAMKFB020000002">
    <property type="protein sequence ID" value="KAL0200145.1"/>
    <property type="molecule type" value="Genomic_DNA"/>
</dbReference>
<dbReference type="GO" id="GO:0004519">
    <property type="term" value="F:endonuclease activity"/>
    <property type="evidence" value="ECO:0007669"/>
    <property type="project" value="UniProtKB-KW"/>
</dbReference>
<dbReference type="PANTHER" id="PTHR34072:SF42">
    <property type="entry name" value="INTEGRASE CATALYTIC DOMAIN-CONTAINING PROTEIN"/>
    <property type="match status" value="1"/>
</dbReference>
<dbReference type="SUPFAM" id="SSF56672">
    <property type="entry name" value="DNA/RNA polymerases"/>
    <property type="match status" value="1"/>
</dbReference>
<feature type="non-terminal residue" evidence="8">
    <location>
        <position position="217"/>
    </location>
</feature>
<protein>
    <recommendedName>
        <fullName evidence="7">Reverse transcriptase RNase H-like domain-containing protein</fullName>
    </recommendedName>
</protein>
<dbReference type="Pfam" id="PF17917">
    <property type="entry name" value="RT_RNaseH"/>
    <property type="match status" value="1"/>
</dbReference>
<keyword evidence="2" id="KW-0548">Nucleotidyltransferase</keyword>
<keyword evidence="1" id="KW-0808">Transferase</keyword>
<dbReference type="InterPro" id="IPR041373">
    <property type="entry name" value="RT_RNaseH"/>
</dbReference>
<evidence type="ECO:0000256" key="2">
    <source>
        <dbReference type="ARBA" id="ARBA00022695"/>
    </source>
</evidence>
<evidence type="ECO:0000256" key="5">
    <source>
        <dbReference type="ARBA" id="ARBA00022801"/>
    </source>
</evidence>
<dbReference type="InterPro" id="IPR043128">
    <property type="entry name" value="Rev_trsase/Diguanyl_cyclase"/>
</dbReference>
<dbReference type="Proteomes" id="UP001529510">
    <property type="component" value="Unassembled WGS sequence"/>
</dbReference>
<proteinExistence type="predicted"/>
<gene>
    <name evidence="8" type="ORF">M9458_003332</name>
</gene>
<dbReference type="GO" id="GO:0016787">
    <property type="term" value="F:hydrolase activity"/>
    <property type="evidence" value="ECO:0007669"/>
    <property type="project" value="UniProtKB-KW"/>
</dbReference>
<keyword evidence="3" id="KW-0540">Nuclease</keyword>
<evidence type="ECO:0000256" key="4">
    <source>
        <dbReference type="ARBA" id="ARBA00022759"/>
    </source>
</evidence>
<evidence type="ECO:0000256" key="1">
    <source>
        <dbReference type="ARBA" id="ARBA00022679"/>
    </source>
</evidence>